<protein>
    <submittedName>
        <fullName evidence="2">Uncharacterized protein</fullName>
    </submittedName>
</protein>
<accession>A0ABD1LR01</accession>
<evidence type="ECO:0000313" key="3">
    <source>
        <dbReference type="Proteomes" id="UP001603857"/>
    </source>
</evidence>
<dbReference type="Proteomes" id="UP001603857">
    <property type="component" value="Unassembled WGS sequence"/>
</dbReference>
<feature type="compositionally biased region" description="Polar residues" evidence="1">
    <location>
        <begin position="45"/>
        <end position="66"/>
    </location>
</feature>
<name>A0ABD1LR01_9FABA</name>
<dbReference type="AlphaFoldDB" id="A0ABD1LR01"/>
<organism evidence="2 3">
    <name type="scientific">Flemingia macrophylla</name>
    <dbReference type="NCBI Taxonomy" id="520843"/>
    <lineage>
        <taxon>Eukaryota</taxon>
        <taxon>Viridiplantae</taxon>
        <taxon>Streptophyta</taxon>
        <taxon>Embryophyta</taxon>
        <taxon>Tracheophyta</taxon>
        <taxon>Spermatophyta</taxon>
        <taxon>Magnoliopsida</taxon>
        <taxon>eudicotyledons</taxon>
        <taxon>Gunneridae</taxon>
        <taxon>Pentapetalae</taxon>
        <taxon>rosids</taxon>
        <taxon>fabids</taxon>
        <taxon>Fabales</taxon>
        <taxon>Fabaceae</taxon>
        <taxon>Papilionoideae</taxon>
        <taxon>50 kb inversion clade</taxon>
        <taxon>NPAAA clade</taxon>
        <taxon>indigoferoid/millettioid clade</taxon>
        <taxon>Phaseoleae</taxon>
        <taxon>Flemingia</taxon>
    </lineage>
</organism>
<feature type="region of interest" description="Disordered" evidence="1">
    <location>
        <begin position="41"/>
        <end position="66"/>
    </location>
</feature>
<sequence length="66" mass="7713">MYLTLICRVYNYSHGNQHIFQENLLQFLPIKIFQSPLKDSKSIHTTDSFTPQQQESKTHCIQSSPT</sequence>
<reference evidence="2 3" key="1">
    <citation type="submission" date="2024-08" db="EMBL/GenBank/DDBJ databases">
        <title>Insights into the chromosomal genome structure of Flemingia macrophylla.</title>
        <authorList>
            <person name="Ding Y."/>
            <person name="Zhao Y."/>
            <person name="Bi W."/>
            <person name="Wu M."/>
            <person name="Zhao G."/>
            <person name="Gong Y."/>
            <person name="Li W."/>
            <person name="Zhang P."/>
        </authorList>
    </citation>
    <scope>NUCLEOTIDE SEQUENCE [LARGE SCALE GENOMIC DNA]</scope>
    <source>
        <strain evidence="2">DYQJB</strain>
        <tissue evidence="2">Leaf</tissue>
    </source>
</reference>
<gene>
    <name evidence="2" type="ORF">Fmac_025003</name>
</gene>
<proteinExistence type="predicted"/>
<evidence type="ECO:0000313" key="2">
    <source>
        <dbReference type="EMBL" id="KAL2325945.1"/>
    </source>
</evidence>
<dbReference type="EMBL" id="JBGMDY010000008">
    <property type="protein sequence ID" value="KAL2325945.1"/>
    <property type="molecule type" value="Genomic_DNA"/>
</dbReference>
<keyword evidence="3" id="KW-1185">Reference proteome</keyword>
<evidence type="ECO:0000256" key="1">
    <source>
        <dbReference type="SAM" id="MobiDB-lite"/>
    </source>
</evidence>
<comment type="caution">
    <text evidence="2">The sequence shown here is derived from an EMBL/GenBank/DDBJ whole genome shotgun (WGS) entry which is preliminary data.</text>
</comment>